<dbReference type="RefSeq" id="WP_340359685.1">
    <property type="nucleotide sequence ID" value="NZ_JBBKZU010000013.1"/>
</dbReference>
<evidence type="ECO:0000256" key="6">
    <source>
        <dbReference type="ARBA" id="ARBA00022777"/>
    </source>
</evidence>
<evidence type="ECO:0000256" key="8">
    <source>
        <dbReference type="ARBA" id="ARBA00023012"/>
    </source>
</evidence>
<evidence type="ECO:0000256" key="4">
    <source>
        <dbReference type="ARBA" id="ARBA00022679"/>
    </source>
</evidence>
<evidence type="ECO:0000256" key="2">
    <source>
        <dbReference type="ARBA" id="ARBA00012438"/>
    </source>
</evidence>
<dbReference type="PROSITE" id="PS50109">
    <property type="entry name" value="HIS_KIN"/>
    <property type="match status" value="1"/>
</dbReference>
<proteinExistence type="predicted"/>
<dbReference type="CDD" id="cd16917">
    <property type="entry name" value="HATPase_UhpB-NarQ-NarX-like"/>
    <property type="match status" value="1"/>
</dbReference>
<keyword evidence="7" id="KW-0067">ATP-binding</keyword>
<comment type="caution">
    <text evidence="10">The sequence shown here is derived from an EMBL/GenBank/DDBJ whole genome shotgun (WGS) entry which is preliminary data.</text>
</comment>
<evidence type="ECO:0000313" key="10">
    <source>
        <dbReference type="EMBL" id="MEJ8814456.1"/>
    </source>
</evidence>
<keyword evidence="3" id="KW-0597">Phosphoprotein</keyword>
<feature type="domain" description="Histidine kinase" evidence="9">
    <location>
        <begin position="52"/>
        <end position="242"/>
    </location>
</feature>
<organism evidence="10 11">
    <name type="scientific">Variovorax ureilyticus</name>
    <dbReference type="NCBI Taxonomy" id="1836198"/>
    <lineage>
        <taxon>Bacteria</taxon>
        <taxon>Pseudomonadati</taxon>
        <taxon>Pseudomonadota</taxon>
        <taxon>Betaproteobacteria</taxon>
        <taxon>Burkholderiales</taxon>
        <taxon>Comamonadaceae</taxon>
        <taxon>Variovorax</taxon>
    </lineage>
</organism>
<evidence type="ECO:0000259" key="9">
    <source>
        <dbReference type="PROSITE" id="PS50109"/>
    </source>
</evidence>
<dbReference type="SUPFAM" id="SSF55874">
    <property type="entry name" value="ATPase domain of HSP90 chaperone/DNA topoisomerase II/histidine kinase"/>
    <property type="match status" value="1"/>
</dbReference>
<dbReference type="InterPro" id="IPR036890">
    <property type="entry name" value="HATPase_C_sf"/>
</dbReference>
<sequence length="244" mass="26456">METVIVILLQAALVAALIWQHAGRQRAEHAARSLGRRLVDAHEDERRRLARELHDDISQRLAALAMQVSLMETGGNETQRTDAIRSAREGLAALGEDVHALSYRLHPTVIEDLGLVDALKSECDRVARTEAIRVQVDTGPVPPGLPVDAALGLFRVAQEALRNVVRHARATEVRVALLGGDGRLLLAVRDNGRGIEGLRRKAHVSLGIESMRERMSLLDGALDVDSVPGGGTMVTAWIPLTEAP</sequence>
<dbReference type="PANTHER" id="PTHR24421">
    <property type="entry name" value="NITRATE/NITRITE SENSOR PROTEIN NARX-RELATED"/>
    <property type="match status" value="1"/>
</dbReference>
<comment type="catalytic activity">
    <reaction evidence="1">
        <text>ATP + protein L-histidine = ADP + protein N-phospho-L-histidine.</text>
        <dbReference type="EC" id="2.7.13.3"/>
    </reaction>
</comment>
<evidence type="ECO:0000313" key="11">
    <source>
        <dbReference type="Proteomes" id="UP001365846"/>
    </source>
</evidence>
<dbReference type="GO" id="GO:0016301">
    <property type="term" value="F:kinase activity"/>
    <property type="evidence" value="ECO:0007669"/>
    <property type="project" value="UniProtKB-KW"/>
</dbReference>
<dbReference type="InterPro" id="IPR005467">
    <property type="entry name" value="His_kinase_dom"/>
</dbReference>
<evidence type="ECO:0000256" key="5">
    <source>
        <dbReference type="ARBA" id="ARBA00022741"/>
    </source>
</evidence>
<dbReference type="EMBL" id="JBBKZU010000013">
    <property type="protein sequence ID" value="MEJ8814456.1"/>
    <property type="molecule type" value="Genomic_DNA"/>
</dbReference>
<evidence type="ECO:0000256" key="7">
    <source>
        <dbReference type="ARBA" id="ARBA00022840"/>
    </source>
</evidence>
<dbReference type="Gene3D" id="3.30.565.10">
    <property type="entry name" value="Histidine kinase-like ATPase, C-terminal domain"/>
    <property type="match status" value="1"/>
</dbReference>
<reference evidence="10 11" key="1">
    <citation type="submission" date="2024-03" db="EMBL/GenBank/DDBJ databases">
        <title>Novel species of the genus Variovorax.</title>
        <authorList>
            <person name="Liu Q."/>
            <person name="Xin Y.-H."/>
        </authorList>
    </citation>
    <scope>NUCLEOTIDE SEQUENCE [LARGE SCALE GENOMIC DNA]</scope>
    <source>
        <strain evidence="10 11">KACC 18899</strain>
    </source>
</reference>
<evidence type="ECO:0000256" key="1">
    <source>
        <dbReference type="ARBA" id="ARBA00000085"/>
    </source>
</evidence>
<evidence type="ECO:0000256" key="3">
    <source>
        <dbReference type="ARBA" id="ARBA00022553"/>
    </source>
</evidence>
<gene>
    <name evidence="10" type="ORF">WKW77_25485</name>
</gene>
<dbReference type="EC" id="2.7.13.3" evidence="2"/>
<dbReference type="InterPro" id="IPR011712">
    <property type="entry name" value="Sig_transdc_His_kin_sub3_dim/P"/>
</dbReference>
<keyword evidence="4" id="KW-0808">Transferase</keyword>
<dbReference type="SMART" id="SM00387">
    <property type="entry name" value="HATPase_c"/>
    <property type="match status" value="1"/>
</dbReference>
<keyword evidence="5" id="KW-0547">Nucleotide-binding</keyword>
<dbReference type="Proteomes" id="UP001365846">
    <property type="component" value="Unassembled WGS sequence"/>
</dbReference>
<keyword evidence="8" id="KW-0902">Two-component regulatory system</keyword>
<dbReference type="InterPro" id="IPR050482">
    <property type="entry name" value="Sensor_HK_TwoCompSys"/>
</dbReference>
<dbReference type="PANTHER" id="PTHR24421:SF10">
    <property type="entry name" value="NITRATE_NITRITE SENSOR PROTEIN NARQ"/>
    <property type="match status" value="1"/>
</dbReference>
<dbReference type="InterPro" id="IPR003594">
    <property type="entry name" value="HATPase_dom"/>
</dbReference>
<name>A0ABU8VMB1_9BURK</name>
<protein>
    <recommendedName>
        <fullName evidence="2">histidine kinase</fullName>
        <ecNumber evidence="2">2.7.13.3</ecNumber>
    </recommendedName>
</protein>
<dbReference type="Gene3D" id="1.20.5.1930">
    <property type="match status" value="1"/>
</dbReference>
<accession>A0ABU8VMB1</accession>
<keyword evidence="6 10" id="KW-0418">Kinase</keyword>
<dbReference type="Pfam" id="PF07730">
    <property type="entry name" value="HisKA_3"/>
    <property type="match status" value="1"/>
</dbReference>
<keyword evidence="11" id="KW-1185">Reference proteome</keyword>
<dbReference type="Pfam" id="PF02518">
    <property type="entry name" value="HATPase_c"/>
    <property type="match status" value="1"/>
</dbReference>